<keyword evidence="1" id="KW-0472">Membrane</keyword>
<evidence type="ECO:0000256" key="1">
    <source>
        <dbReference type="SAM" id="Phobius"/>
    </source>
</evidence>
<dbReference type="OrthoDB" id="5515308at2"/>
<evidence type="ECO:0000313" key="2">
    <source>
        <dbReference type="EMBL" id="RVU37085.1"/>
    </source>
</evidence>
<comment type="caution">
    <text evidence="2">The sequence shown here is derived from an EMBL/GenBank/DDBJ whole genome shotgun (WGS) entry which is preliminary data.</text>
</comment>
<dbReference type="PANTHER" id="PTHR28026">
    <property type="entry name" value="DUF962 DOMAIN PROTEIN (AFU_ORTHOLOGUE AFUA_8G05310)"/>
    <property type="match status" value="1"/>
</dbReference>
<keyword evidence="3" id="KW-1185">Reference proteome</keyword>
<accession>A0A437QRF3</accession>
<dbReference type="Proteomes" id="UP000283077">
    <property type="component" value="Unassembled WGS sequence"/>
</dbReference>
<protein>
    <submittedName>
        <fullName evidence="2">DUF962 domain-containing protein</fullName>
    </submittedName>
</protein>
<keyword evidence="1" id="KW-0812">Transmembrane</keyword>
<feature type="transmembrane region" description="Helical" evidence="1">
    <location>
        <begin position="101"/>
        <end position="122"/>
    </location>
</feature>
<name>A0A437QRF3_9GAMM</name>
<reference evidence="2 3" key="1">
    <citation type="submission" date="2019-01" db="EMBL/GenBank/DDBJ databases">
        <authorList>
            <person name="Chen W.-M."/>
        </authorList>
    </citation>
    <scope>NUCLEOTIDE SEQUENCE [LARGE SCALE GENOMIC DNA]</scope>
    <source>
        <strain evidence="2 3">KYPC3</strain>
    </source>
</reference>
<dbReference type="RefSeq" id="WP_127699379.1">
    <property type="nucleotide sequence ID" value="NZ_SACS01000012.1"/>
</dbReference>
<feature type="transmembrane region" description="Helical" evidence="1">
    <location>
        <begin position="134"/>
        <end position="152"/>
    </location>
</feature>
<dbReference type="PANTHER" id="PTHR28026:SF9">
    <property type="entry name" value="2-HYDROXY-PALMITIC ACID DIOXYGENASE MPO1"/>
    <property type="match status" value="1"/>
</dbReference>
<dbReference type="GO" id="GO:0046521">
    <property type="term" value="P:sphingoid catabolic process"/>
    <property type="evidence" value="ECO:0007669"/>
    <property type="project" value="TreeGrafter"/>
</dbReference>
<keyword evidence="1" id="KW-1133">Transmembrane helix</keyword>
<dbReference type="GO" id="GO:0016020">
    <property type="term" value="C:membrane"/>
    <property type="evidence" value="ECO:0007669"/>
    <property type="project" value="GOC"/>
</dbReference>
<dbReference type="EMBL" id="SACS01000012">
    <property type="protein sequence ID" value="RVU37085.1"/>
    <property type="molecule type" value="Genomic_DNA"/>
</dbReference>
<sequence length="155" mass="18040">MKTIEQWFAEYAVSHQNPTNKKIHFLAVPLIYLTVFGLLWQIPMPFSGFAAQQINWPLLLCLPVLGFYFSLSFVIGIGMTIYSAFVVLFLRWFESAVSMDVWLASLLLFILMWVLQFVGHHIEGKKPSFFKDLQFLLIGPAWILGFILRRFGIRY</sequence>
<gene>
    <name evidence="2" type="ORF">EOE67_12305</name>
</gene>
<feature type="transmembrane region" description="Helical" evidence="1">
    <location>
        <begin position="62"/>
        <end position="89"/>
    </location>
</feature>
<evidence type="ECO:0000313" key="3">
    <source>
        <dbReference type="Proteomes" id="UP000283077"/>
    </source>
</evidence>
<dbReference type="InterPro" id="IPR009305">
    <property type="entry name" value="Mpo1-like"/>
</dbReference>
<proteinExistence type="predicted"/>
<dbReference type="AlphaFoldDB" id="A0A437QRF3"/>
<dbReference type="Pfam" id="PF06127">
    <property type="entry name" value="Mpo1-like"/>
    <property type="match status" value="1"/>
</dbReference>
<feature type="transmembrane region" description="Helical" evidence="1">
    <location>
        <begin position="23"/>
        <end position="42"/>
    </location>
</feature>
<organism evidence="2 3">
    <name type="scientific">Rheinheimera riviphila</name>
    <dbReference type="NCBI Taxonomy" id="1834037"/>
    <lineage>
        <taxon>Bacteria</taxon>
        <taxon>Pseudomonadati</taxon>
        <taxon>Pseudomonadota</taxon>
        <taxon>Gammaproteobacteria</taxon>
        <taxon>Chromatiales</taxon>
        <taxon>Chromatiaceae</taxon>
        <taxon>Rheinheimera</taxon>
    </lineage>
</organism>